<comment type="caution">
    <text evidence="1">The sequence shown here is derived from an EMBL/GenBank/DDBJ whole genome shotgun (WGS) entry which is preliminary data.</text>
</comment>
<reference evidence="1" key="1">
    <citation type="submission" date="2021-10" db="EMBL/GenBank/DDBJ databases">
        <title>The diversity and Nitrogen Metabolism of Culturable Nitrate-Utilizing Bacteria Within the Oxygen Minimum Zone of the Changjiang (Yangtze River)Estuary.</title>
        <authorList>
            <person name="Zhang D."/>
            <person name="Zheng J."/>
            <person name="Liu S."/>
            <person name="He W."/>
        </authorList>
    </citation>
    <scope>NUCLEOTIDE SEQUENCE</scope>
    <source>
        <strain evidence="1">FXH-223</strain>
    </source>
</reference>
<organism evidence="1 2">
    <name type="scientific">Alloalcanivorax marinus</name>
    <dbReference type="NCBI Taxonomy" id="1177169"/>
    <lineage>
        <taxon>Bacteria</taxon>
        <taxon>Pseudomonadati</taxon>
        <taxon>Pseudomonadota</taxon>
        <taxon>Gammaproteobacteria</taxon>
        <taxon>Oceanospirillales</taxon>
        <taxon>Alcanivoracaceae</taxon>
        <taxon>Alloalcanivorax</taxon>
    </lineage>
</organism>
<name>A0A9Q3UQ87_9GAMM</name>
<dbReference type="AlphaFoldDB" id="A0A9Q3UQ87"/>
<proteinExistence type="predicted"/>
<gene>
    <name evidence="1" type="ORF">LL252_10945</name>
</gene>
<dbReference type="InterPro" id="IPR015001">
    <property type="entry name" value="DUF1850"/>
</dbReference>
<keyword evidence="2" id="KW-1185">Reference proteome</keyword>
<protein>
    <submittedName>
        <fullName evidence="1">DUF1850 domain-containing protein</fullName>
    </submittedName>
</protein>
<dbReference type="EMBL" id="JAJGNA010000012">
    <property type="protein sequence ID" value="MCC4309088.1"/>
    <property type="molecule type" value="Genomic_DNA"/>
</dbReference>
<evidence type="ECO:0000313" key="2">
    <source>
        <dbReference type="Proteomes" id="UP001108027"/>
    </source>
</evidence>
<dbReference type="Pfam" id="PF08905">
    <property type="entry name" value="DUF1850"/>
    <property type="match status" value="1"/>
</dbReference>
<dbReference type="Proteomes" id="UP001108027">
    <property type="component" value="Unassembled WGS sequence"/>
</dbReference>
<evidence type="ECO:0000313" key="1">
    <source>
        <dbReference type="EMBL" id="MCC4309088.1"/>
    </source>
</evidence>
<sequence>MARLRRRWWQAWCLAPALALVATAALLPLPWLVVLDGDRARFALPGPAGTPFVLRWTHSVEKEDWEERFRIGPDGGLMLVATRFKTFGAGVPDQVGTDTRLENGWVVMDGIHRPVDPLNVQAAAAEHYRLRYRGVTLALADPGPPRVLTFATRDAPLFTMLPALLRAVASWRGP</sequence>
<dbReference type="RefSeq" id="WP_204427181.1">
    <property type="nucleotide sequence ID" value="NZ_JADDOL010000003.1"/>
</dbReference>
<accession>A0A9Q3UQ87</accession>